<evidence type="ECO:0000313" key="18">
    <source>
        <dbReference type="Proteomes" id="UP000053904"/>
    </source>
</evidence>
<dbReference type="GO" id="GO:0009252">
    <property type="term" value="P:peptidoglycan biosynthetic process"/>
    <property type="evidence" value="ECO:0007669"/>
    <property type="project" value="UniProtKB-KW"/>
</dbReference>
<evidence type="ECO:0000256" key="1">
    <source>
        <dbReference type="ARBA" id="ARBA00004496"/>
    </source>
</evidence>
<accession>A0A101HG32</accession>
<evidence type="ECO:0000313" key="17">
    <source>
        <dbReference type="EMBL" id="KUK76191.1"/>
    </source>
</evidence>
<dbReference type="PATRIC" id="fig|1641389.3.peg.1247"/>
<dbReference type="CDD" id="cd01555">
    <property type="entry name" value="UdpNAET"/>
    <property type="match status" value="1"/>
</dbReference>
<evidence type="ECO:0000256" key="7">
    <source>
        <dbReference type="ARBA" id="ARBA00022984"/>
    </source>
</evidence>
<dbReference type="GO" id="GO:0008360">
    <property type="term" value="P:regulation of cell shape"/>
    <property type="evidence" value="ECO:0007669"/>
    <property type="project" value="UniProtKB-KW"/>
</dbReference>
<dbReference type="InterPro" id="IPR013792">
    <property type="entry name" value="RNA3'P_cycl/enolpyr_Trfase_a/b"/>
</dbReference>
<gene>
    <name evidence="17" type="ORF">XD93_1058</name>
</gene>
<evidence type="ECO:0000256" key="12">
    <source>
        <dbReference type="ARBA" id="ARBA00039754"/>
    </source>
</evidence>
<dbReference type="Gene3D" id="3.65.10.10">
    <property type="entry name" value="Enolpyruvate transferase domain"/>
    <property type="match status" value="2"/>
</dbReference>
<evidence type="ECO:0000256" key="11">
    <source>
        <dbReference type="ARBA" id="ARBA00039108"/>
    </source>
</evidence>
<keyword evidence="6" id="KW-0133">Cell shape</keyword>
<protein>
    <recommendedName>
        <fullName evidence="12">UDP-N-acetylglucosamine 1-carboxyvinyltransferase</fullName>
        <ecNumber evidence="11">2.5.1.7</ecNumber>
    </recommendedName>
    <alternativeName>
        <fullName evidence="13">Enoylpyruvate transferase</fullName>
    </alternativeName>
    <alternativeName>
        <fullName evidence="14">UDP-N-acetylglucosamine enolpyruvyl transferase</fullName>
    </alternativeName>
</protein>
<dbReference type="GO" id="GO:0019277">
    <property type="term" value="P:UDP-N-acetylgalactosamine biosynthetic process"/>
    <property type="evidence" value="ECO:0007669"/>
    <property type="project" value="InterPro"/>
</dbReference>
<comment type="similarity">
    <text evidence="10">Belongs to the EPSP synthase family. MurA subfamily.</text>
</comment>
<dbReference type="PANTHER" id="PTHR43783:SF1">
    <property type="entry name" value="UDP-N-ACETYLGLUCOSAMINE 1-CARBOXYVINYLTRANSFERASE"/>
    <property type="match status" value="1"/>
</dbReference>
<sequence>MADLIVRGGNKLKGEITPAGNKNAALPILCATLLTDETVTLRNFPDLLDVHKLVDLLISLGSEIDWDKKNKVIKINNSNLRKEFGEEGFPLGMRGAVLLLGPLAVRMDKIEVKTEIGGCSLGIRELDPHIDILKSLNAKVKTNRHLTIDTSGGLKGGDIWLDYMSVTTTENFLMAASMAQGKSSLTNAASEPHVQDLCNFLIQMGAKIKGVGSCKVEVEGVEELHGTDFTISSDHHEITTLLALGAMTRGDVRVRNAEPEFFPLIKRSFEKLGVNIKYEGDTAIVNGKQDLKVLEPYTKNLLQKIEAAPWPYFPADLLPLMIALSVKAEGSIMFWNKLYEGGFFWIPEIVKFGAHVVMCDPHRVIVYGNKPLKAATVNAPDIIRATVALLMVALTIDGESRINNADSIKRAHPNFIENLNKLGADIEWVE</sequence>
<reference evidence="18" key="1">
    <citation type="journal article" date="2015" name="MBio">
        <title>Genome-Resolved Metagenomic Analysis Reveals Roles for Candidate Phyla and Other Microbial Community Members in Biogeochemical Transformations in Oil Reservoirs.</title>
        <authorList>
            <person name="Hu P."/>
            <person name="Tom L."/>
            <person name="Singh A."/>
            <person name="Thomas B.C."/>
            <person name="Baker B.J."/>
            <person name="Piceno Y.M."/>
            <person name="Andersen G.L."/>
            <person name="Banfield J.F."/>
        </authorList>
    </citation>
    <scope>NUCLEOTIDE SEQUENCE [LARGE SCALE GENOMIC DNA]</scope>
</reference>
<keyword evidence="5 17" id="KW-0808">Transferase</keyword>
<evidence type="ECO:0000259" key="16">
    <source>
        <dbReference type="Pfam" id="PF00275"/>
    </source>
</evidence>
<evidence type="ECO:0000256" key="8">
    <source>
        <dbReference type="ARBA" id="ARBA00023306"/>
    </source>
</evidence>
<evidence type="ECO:0000256" key="3">
    <source>
        <dbReference type="ARBA" id="ARBA00022490"/>
    </source>
</evidence>
<dbReference type="NCBIfam" id="NF006873">
    <property type="entry name" value="PRK09369.1"/>
    <property type="match status" value="1"/>
</dbReference>
<evidence type="ECO:0000256" key="9">
    <source>
        <dbReference type="ARBA" id="ARBA00023316"/>
    </source>
</evidence>
<evidence type="ECO:0000256" key="2">
    <source>
        <dbReference type="ARBA" id="ARBA00004752"/>
    </source>
</evidence>
<proteinExistence type="inferred from homology"/>
<dbReference type="InterPro" id="IPR050068">
    <property type="entry name" value="MurA_subfamily"/>
</dbReference>
<dbReference type="SUPFAM" id="SSF55205">
    <property type="entry name" value="EPT/RTPC-like"/>
    <property type="match status" value="1"/>
</dbReference>
<dbReference type="InterPro" id="IPR005750">
    <property type="entry name" value="UDP_GlcNAc_COvinyl_MurA"/>
</dbReference>
<dbReference type="GO" id="GO:0008760">
    <property type="term" value="F:UDP-N-acetylglucosamine 1-carboxyvinyltransferase activity"/>
    <property type="evidence" value="ECO:0007669"/>
    <property type="project" value="UniProtKB-EC"/>
</dbReference>
<keyword evidence="4" id="KW-0132">Cell division</keyword>
<dbReference type="InterPro" id="IPR001986">
    <property type="entry name" value="Enolpyruvate_Tfrase_dom"/>
</dbReference>
<evidence type="ECO:0000256" key="13">
    <source>
        <dbReference type="ARBA" id="ARBA00042443"/>
    </source>
</evidence>
<dbReference type="PANTHER" id="PTHR43783">
    <property type="entry name" value="UDP-N-ACETYLGLUCOSAMINE 1-CARBOXYVINYLTRANSFERASE"/>
    <property type="match status" value="1"/>
</dbReference>
<dbReference type="EC" id="2.5.1.7" evidence="11"/>
<dbReference type="Proteomes" id="UP000053904">
    <property type="component" value="Unassembled WGS sequence"/>
</dbReference>
<evidence type="ECO:0000256" key="14">
    <source>
        <dbReference type="ARBA" id="ARBA00042842"/>
    </source>
</evidence>
<comment type="subcellular location">
    <subcellularLocation>
        <location evidence="1">Cytoplasm</location>
    </subcellularLocation>
</comment>
<evidence type="ECO:0000256" key="5">
    <source>
        <dbReference type="ARBA" id="ARBA00022679"/>
    </source>
</evidence>
<dbReference type="EMBL" id="LGGO01000191">
    <property type="protein sequence ID" value="KUK76191.1"/>
    <property type="molecule type" value="Genomic_DNA"/>
</dbReference>
<organism evidence="17 18">
    <name type="scientific">candidate division WS6 bacterium 34_10</name>
    <dbReference type="NCBI Taxonomy" id="1641389"/>
    <lineage>
        <taxon>Bacteria</taxon>
        <taxon>Candidatus Dojkabacteria</taxon>
    </lineage>
</organism>
<keyword evidence="3" id="KW-0963">Cytoplasm</keyword>
<dbReference type="GO" id="GO:0005737">
    <property type="term" value="C:cytoplasm"/>
    <property type="evidence" value="ECO:0007669"/>
    <property type="project" value="UniProtKB-SubCell"/>
</dbReference>
<evidence type="ECO:0000256" key="4">
    <source>
        <dbReference type="ARBA" id="ARBA00022618"/>
    </source>
</evidence>
<dbReference type="AlphaFoldDB" id="A0A101HG32"/>
<feature type="domain" description="Enolpyruvate transferase" evidence="16">
    <location>
        <begin position="6"/>
        <end position="419"/>
    </location>
</feature>
<evidence type="ECO:0000256" key="6">
    <source>
        <dbReference type="ARBA" id="ARBA00022960"/>
    </source>
</evidence>
<evidence type="ECO:0000256" key="15">
    <source>
        <dbReference type="ARBA" id="ARBA00047527"/>
    </source>
</evidence>
<comment type="caution">
    <text evidence="17">The sequence shown here is derived from an EMBL/GenBank/DDBJ whole genome shotgun (WGS) entry which is preliminary data.</text>
</comment>
<comment type="catalytic activity">
    <reaction evidence="15">
        <text>phosphoenolpyruvate + UDP-N-acetyl-alpha-D-glucosamine = UDP-N-acetyl-3-O-(1-carboxyvinyl)-alpha-D-glucosamine + phosphate</text>
        <dbReference type="Rhea" id="RHEA:18681"/>
        <dbReference type="ChEBI" id="CHEBI:43474"/>
        <dbReference type="ChEBI" id="CHEBI:57705"/>
        <dbReference type="ChEBI" id="CHEBI:58702"/>
        <dbReference type="ChEBI" id="CHEBI:68483"/>
        <dbReference type="EC" id="2.5.1.7"/>
    </reaction>
</comment>
<keyword evidence="7" id="KW-0573">Peptidoglycan synthesis</keyword>
<keyword evidence="9" id="KW-0961">Cell wall biogenesis/degradation</keyword>
<dbReference type="Pfam" id="PF00275">
    <property type="entry name" value="EPSP_synthase"/>
    <property type="match status" value="1"/>
</dbReference>
<dbReference type="GO" id="GO:0071555">
    <property type="term" value="P:cell wall organization"/>
    <property type="evidence" value="ECO:0007669"/>
    <property type="project" value="UniProtKB-KW"/>
</dbReference>
<dbReference type="InterPro" id="IPR036968">
    <property type="entry name" value="Enolpyruvate_Tfrase_sf"/>
</dbReference>
<name>A0A101HG32_9BACT</name>
<dbReference type="GO" id="GO:0051301">
    <property type="term" value="P:cell division"/>
    <property type="evidence" value="ECO:0007669"/>
    <property type="project" value="UniProtKB-KW"/>
</dbReference>
<evidence type="ECO:0000256" key="10">
    <source>
        <dbReference type="ARBA" id="ARBA00038367"/>
    </source>
</evidence>
<keyword evidence="8" id="KW-0131">Cell cycle</keyword>
<comment type="pathway">
    <text evidence="2">Cell wall biogenesis; peptidoglycan biosynthesis.</text>
</comment>